<organism evidence="2 3">
    <name type="scientific">Penicillium brasilianum</name>
    <dbReference type="NCBI Taxonomy" id="104259"/>
    <lineage>
        <taxon>Eukaryota</taxon>
        <taxon>Fungi</taxon>
        <taxon>Dikarya</taxon>
        <taxon>Ascomycota</taxon>
        <taxon>Pezizomycotina</taxon>
        <taxon>Eurotiomycetes</taxon>
        <taxon>Eurotiomycetidae</taxon>
        <taxon>Eurotiales</taxon>
        <taxon>Aspergillaceae</taxon>
        <taxon>Penicillium</taxon>
    </lineage>
</organism>
<evidence type="ECO:0000313" key="3">
    <source>
        <dbReference type="Proteomes" id="UP000042958"/>
    </source>
</evidence>
<keyword evidence="1" id="KW-0472">Membrane</keyword>
<keyword evidence="1" id="KW-0812">Transmembrane</keyword>
<dbReference type="EMBL" id="CDHK01000011">
    <property type="protein sequence ID" value="CEJ61426.1"/>
    <property type="molecule type" value="Genomic_DNA"/>
</dbReference>
<evidence type="ECO:0000256" key="1">
    <source>
        <dbReference type="SAM" id="Phobius"/>
    </source>
</evidence>
<accession>A0A0F7TZN7</accession>
<dbReference type="OrthoDB" id="4368550at2759"/>
<evidence type="ECO:0000313" key="2">
    <source>
        <dbReference type="EMBL" id="CEJ61426.1"/>
    </source>
</evidence>
<name>A0A0F7TZN7_PENBI</name>
<gene>
    <name evidence="2" type="ORF">PMG11_09961</name>
</gene>
<proteinExistence type="predicted"/>
<sequence>MAFPAICSPRYARLLLTGSVDLPTFAVRTVSDTRPVVKEPPIYFPGLKPLARPWRLAPWLRPHVDDLEKKNPAGGDKQFPLLVPRRRGCQASPSAVSLHPRVARLPVLPPPVPLLKRAGTAVKQNKRSVSFGDVVVHEVERFPWRVFPPPRFAAFEPKRRSFPPRVPSPPPVEELPRRVLQLEVTVRGPTLGQWIGCVGCCIAAVSFLSWLR</sequence>
<keyword evidence="1" id="KW-1133">Transmembrane helix</keyword>
<protein>
    <submittedName>
        <fullName evidence="2">Uncharacterized protein</fullName>
    </submittedName>
</protein>
<dbReference type="Proteomes" id="UP000042958">
    <property type="component" value="Unassembled WGS sequence"/>
</dbReference>
<dbReference type="AlphaFoldDB" id="A0A0F7TZN7"/>
<reference evidence="3" key="1">
    <citation type="journal article" date="2015" name="Genome Announc.">
        <title>Draft genome sequence of the fungus Penicillium brasilianum MG11.</title>
        <authorList>
            <person name="Horn F."/>
            <person name="Linde J."/>
            <person name="Mattern D.J."/>
            <person name="Walther G."/>
            <person name="Guthke R."/>
            <person name="Brakhage A.A."/>
            <person name="Valiante V."/>
        </authorList>
    </citation>
    <scope>NUCLEOTIDE SEQUENCE [LARGE SCALE GENOMIC DNA]</scope>
    <source>
        <strain evidence="3">MG11</strain>
    </source>
</reference>
<feature type="transmembrane region" description="Helical" evidence="1">
    <location>
        <begin position="191"/>
        <end position="211"/>
    </location>
</feature>
<keyword evidence="3" id="KW-1185">Reference proteome</keyword>